<accession>A0ABY6D1K5</accession>
<keyword evidence="1" id="KW-1133">Transmembrane helix</keyword>
<sequence length="127" mass="14743">MRIIKLLAVLFSIGIIGYLGYVAYFVFSPEIENFKNRTEFNSELWKNWEDTEASASLRWDMTHSLTTNFELIGMSSEQVIELLGQPSGRSNSELRYYLGMSRHWIDTGSLVLELEEGKVVNYRIWHG</sequence>
<dbReference type="EMBL" id="CP106735">
    <property type="protein sequence ID" value="UXX79485.1"/>
    <property type="molecule type" value="Genomic_DNA"/>
</dbReference>
<gene>
    <name evidence="2" type="ORF">N7E81_19240</name>
</gene>
<keyword evidence="1" id="KW-0812">Transmembrane</keyword>
<keyword evidence="1" id="KW-0472">Membrane</keyword>
<dbReference type="Proteomes" id="UP001062165">
    <property type="component" value="Chromosome"/>
</dbReference>
<evidence type="ECO:0000313" key="3">
    <source>
        <dbReference type="Proteomes" id="UP001062165"/>
    </source>
</evidence>
<keyword evidence="3" id="KW-1185">Reference proteome</keyword>
<evidence type="ECO:0008006" key="4">
    <source>
        <dbReference type="Google" id="ProtNLM"/>
    </source>
</evidence>
<name>A0ABY6D1K5_9BACT</name>
<dbReference type="RefSeq" id="WP_143520027.1">
    <property type="nucleotide sequence ID" value="NZ_CP106735.1"/>
</dbReference>
<organism evidence="2 3">
    <name type="scientific">Reichenbachiella carrageenanivorans</name>
    <dbReference type="NCBI Taxonomy" id="2979869"/>
    <lineage>
        <taxon>Bacteria</taxon>
        <taxon>Pseudomonadati</taxon>
        <taxon>Bacteroidota</taxon>
        <taxon>Cytophagia</taxon>
        <taxon>Cytophagales</taxon>
        <taxon>Reichenbachiellaceae</taxon>
        <taxon>Reichenbachiella</taxon>
    </lineage>
</organism>
<reference evidence="2" key="1">
    <citation type="submission" date="2022-10" db="EMBL/GenBank/DDBJ databases">
        <title>Comparative genomics and taxonomic characterization of three novel marine species of genus Reichenbachiella exhibiting antioxidant and polysaccharide degradation activities.</title>
        <authorList>
            <person name="Muhammad N."/>
            <person name="Lee Y.-J."/>
            <person name="Ko J."/>
            <person name="Kim S.-G."/>
        </authorList>
    </citation>
    <scope>NUCLEOTIDE SEQUENCE</scope>
    <source>
        <strain evidence="2">Wsw4-B4</strain>
    </source>
</reference>
<evidence type="ECO:0000313" key="2">
    <source>
        <dbReference type="EMBL" id="UXX79485.1"/>
    </source>
</evidence>
<protein>
    <recommendedName>
        <fullName evidence="4">SmpA / OmlA family protein</fullName>
    </recommendedName>
</protein>
<evidence type="ECO:0000256" key="1">
    <source>
        <dbReference type="SAM" id="Phobius"/>
    </source>
</evidence>
<feature type="transmembrane region" description="Helical" evidence="1">
    <location>
        <begin position="6"/>
        <end position="27"/>
    </location>
</feature>
<proteinExistence type="predicted"/>